<feature type="non-terminal residue" evidence="12">
    <location>
        <position position="1"/>
    </location>
</feature>
<feature type="domain" description="C2H2-type" evidence="11">
    <location>
        <begin position="3"/>
        <end position="30"/>
    </location>
</feature>
<dbReference type="GO" id="GO:0005634">
    <property type="term" value="C:nucleus"/>
    <property type="evidence" value="ECO:0007669"/>
    <property type="project" value="UniProtKB-SubCell"/>
</dbReference>
<evidence type="ECO:0000256" key="8">
    <source>
        <dbReference type="ARBA" id="ARBA00023163"/>
    </source>
</evidence>
<dbReference type="SUPFAM" id="SSF57667">
    <property type="entry name" value="beta-beta-alpha zinc fingers"/>
    <property type="match status" value="1"/>
</dbReference>
<dbReference type="InterPro" id="IPR013087">
    <property type="entry name" value="Znf_C2H2_type"/>
</dbReference>
<evidence type="ECO:0000256" key="5">
    <source>
        <dbReference type="ARBA" id="ARBA00022833"/>
    </source>
</evidence>
<evidence type="ECO:0000256" key="9">
    <source>
        <dbReference type="ARBA" id="ARBA00023242"/>
    </source>
</evidence>
<evidence type="ECO:0000256" key="1">
    <source>
        <dbReference type="ARBA" id="ARBA00004123"/>
    </source>
</evidence>
<dbReference type="EMBL" id="VWYD01017758">
    <property type="protein sequence ID" value="NXQ45355.1"/>
    <property type="molecule type" value="Genomic_DNA"/>
</dbReference>
<dbReference type="GO" id="GO:0008270">
    <property type="term" value="F:zinc ion binding"/>
    <property type="evidence" value="ECO:0007669"/>
    <property type="project" value="UniProtKB-KW"/>
</dbReference>
<accession>A0A7L2D6R9</accession>
<proteinExistence type="predicted"/>
<evidence type="ECO:0000256" key="2">
    <source>
        <dbReference type="ARBA" id="ARBA00022723"/>
    </source>
</evidence>
<dbReference type="PROSITE" id="PS00028">
    <property type="entry name" value="ZINC_FINGER_C2H2_1"/>
    <property type="match status" value="2"/>
</dbReference>
<dbReference type="PROSITE" id="PS50157">
    <property type="entry name" value="ZINC_FINGER_C2H2_2"/>
    <property type="match status" value="2"/>
</dbReference>
<dbReference type="SMART" id="SM00355">
    <property type="entry name" value="ZnF_C2H2"/>
    <property type="match status" value="2"/>
</dbReference>
<dbReference type="GO" id="GO:0000981">
    <property type="term" value="F:DNA-binding transcription factor activity, RNA polymerase II-specific"/>
    <property type="evidence" value="ECO:0007669"/>
    <property type="project" value="TreeGrafter"/>
</dbReference>
<keyword evidence="6" id="KW-0805">Transcription regulation</keyword>
<keyword evidence="3" id="KW-0677">Repeat</keyword>
<comment type="caution">
    <text evidence="12">The sequence shown here is derived from an EMBL/GenBank/DDBJ whole genome shotgun (WGS) entry which is preliminary data.</text>
</comment>
<keyword evidence="2" id="KW-0479">Metal-binding</keyword>
<keyword evidence="7" id="KW-0238">DNA-binding</keyword>
<dbReference type="Gene3D" id="3.30.160.60">
    <property type="entry name" value="Classic Zinc Finger"/>
    <property type="match status" value="2"/>
</dbReference>
<evidence type="ECO:0000256" key="7">
    <source>
        <dbReference type="ARBA" id="ARBA00023125"/>
    </source>
</evidence>
<keyword evidence="4 10" id="KW-0863">Zinc-finger</keyword>
<keyword evidence="13" id="KW-1185">Reference proteome</keyword>
<dbReference type="Proteomes" id="UP000519684">
    <property type="component" value="Unassembled WGS sequence"/>
</dbReference>
<dbReference type="InterPro" id="IPR036236">
    <property type="entry name" value="Znf_C2H2_sf"/>
</dbReference>
<keyword evidence="8" id="KW-0804">Transcription</keyword>
<dbReference type="GO" id="GO:0000978">
    <property type="term" value="F:RNA polymerase II cis-regulatory region sequence-specific DNA binding"/>
    <property type="evidence" value="ECO:0007669"/>
    <property type="project" value="TreeGrafter"/>
</dbReference>
<dbReference type="PANTHER" id="PTHR23226">
    <property type="entry name" value="ZINC FINGER AND SCAN DOMAIN-CONTAINING"/>
    <property type="match status" value="1"/>
</dbReference>
<evidence type="ECO:0000313" key="12">
    <source>
        <dbReference type="EMBL" id="NXQ45355.1"/>
    </source>
</evidence>
<keyword evidence="5" id="KW-0862">Zinc</keyword>
<name>A0A7L2D6R9_CATFU</name>
<evidence type="ECO:0000256" key="6">
    <source>
        <dbReference type="ARBA" id="ARBA00023015"/>
    </source>
</evidence>
<sequence length="53" mass="6247">RPCKCPKCGKRFHSSSHLLLHQWIHTEERPFHCPDCGKGFQQNSNLVRHQSIH</sequence>
<keyword evidence="9" id="KW-0539">Nucleus</keyword>
<comment type="subcellular location">
    <subcellularLocation>
        <location evidence="1">Nucleus</location>
    </subcellularLocation>
</comment>
<gene>
    <name evidence="12" type="primary">Znf397_2</name>
    <name evidence="12" type="ORF">CATFUS_R01349</name>
</gene>
<dbReference type="FunFam" id="3.30.160.60:FF:001228">
    <property type="entry name" value="Zinc finger protein 236"/>
    <property type="match status" value="1"/>
</dbReference>
<evidence type="ECO:0000259" key="11">
    <source>
        <dbReference type="PROSITE" id="PS50157"/>
    </source>
</evidence>
<protein>
    <submittedName>
        <fullName evidence="12">ZN397 protein</fullName>
    </submittedName>
</protein>
<organism evidence="12 13">
    <name type="scientific">Catharus fuscescens</name>
    <name type="common">Veery</name>
    <name type="synonym">Turdus fuscescens</name>
    <dbReference type="NCBI Taxonomy" id="159581"/>
    <lineage>
        <taxon>Eukaryota</taxon>
        <taxon>Metazoa</taxon>
        <taxon>Chordata</taxon>
        <taxon>Craniata</taxon>
        <taxon>Vertebrata</taxon>
        <taxon>Euteleostomi</taxon>
        <taxon>Archelosauria</taxon>
        <taxon>Archosauria</taxon>
        <taxon>Dinosauria</taxon>
        <taxon>Saurischia</taxon>
        <taxon>Theropoda</taxon>
        <taxon>Coelurosauria</taxon>
        <taxon>Aves</taxon>
        <taxon>Neognathae</taxon>
        <taxon>Neoaves</taxon>
        <taxon>Telluraves</taxon>
        <taxon>Australaves</taxon>
        <taxon>Passeriformes</taxon>
        <taxon>Turdidae</taxon>
        <taxon>Catharus</taxon>
    </lineage>
</organism>
<dbReference type="Pfam" id="PF00096">
    <property type="entry name" value="zf-C2H2"/>
    <property type="match status" value="2"/>
</dbReference>
<dbReference type="PANTHER" id="PTHR23226:SF416">
    <property type="entry name" value="FI01424P"/>
    <property type="match status" value="1"/>
</dbReference>
<reference evidence="12 13" key="1">
    <citation type="submission" date="2019-09" db="EMBL/GenBank/DDBJ databases">
        <title>Bird 10,000 Genomes (B10K) Project - Family phase.</title>
        <authorList>
            <person name="Zhang G."/>
        </authorList>
    </citation>
    <scope>NUCLEOTIDE SEQUENCE [LARGE SCALE GENOMIC DNA]</scope>
    <source>
        <strain evidence="12">B10K-DU-001-17</strain>
        <tissue evidence="12">Muscle</tissue>
    </source>
</reference>
<evidence type="ECO:0000256" key="10">
    <source>
        <dbReference type="PROSITE-ProRule" id="PRU00042"/>
    </source>
</evidence>
<dbReference type="FunFam" id="3.30.160.60:FF:000688">
    <property type="entry name" value="zinc finger protein 197 isoform X1"/>
    <property type="match status" value="1"/>
</dbReference>
<evidence type="ECO:0000256" key="4">
    <source>
        <dbReference type="ARBA" id="ARBA00022771"/>
    </source>
</evidence>
<dbReference type="AlphaFoldDB" id="A0A7L2D6R9"/>
<evidence type="ECO:0000313" key="13">
    <source>
        <dbReference type="Proteomes" id="UP000519684"/>
    </source>
</evidence>
<feature type="non-terminal residue" evidence="12">
    <location>
        <position position="53"/>
    </location>
</feature>
<evidence type="ECO:0000256" key="3">
    <source>
        <dbReference type="ARBA" id="ARBA00022737"/>
    </source>
</evidence>
<feature type="domain" description="C2H2-type" evidence="11">
    <location>
        <begin position="31"/>
        <end position="53"/>
    </location>
</feature>